<dbReference type="InterPro" id="IPR036249">
    <property type="entry name" value="Thioredoxin-like_sf"/>
</dbReference>
<evidence type="ECO:0000313" key="3">
    <source>
        <dbReference type="Proteomes" id="UP000291142"/>
    </source>
</evidence>
<dbReference type="Pfam" id="PF00578">
    <property type="entry name" value="AhpC-TSA"/>
    <property type="match status" value="1"/>
</dbReference>
<dbReference type="InterPro" id="IPR000866">
    <property type="entry name" value="AhpC/TSA"/>
</dbReference>
<dbReference type="PANTHER" id="PTHR42852">
    <property type="entry name" value="THIOL:DISULFIDE INTERCHANGE PROTEIN DSBE"/>
    <property type="match status" value="1"/>
</dbReference>
<dbReference type="Gene3D" id="3.40.30.10">
    <property type="entry name" value="Glutaredoxin"/>
    <property type="match status" value="1"/>
</dbReference>
<dbReference type="GO" id="GO:0016209">
    <property type="term" value="F:antioxidant activity"/>
    <property type="evidence" value="ECO:0007669"/>
    <property type="project" value="InterPro"/>
</dbReference>
<reference evidence="2 3" key="1">
    <citation type="submission" date="2019-02" db="EMBL/GenBank/DDBJ databases">
        <title>Hyunsoonleella sp., isolated from marine sediment.</title>
        <authorList>
            <person name="Liu B.-T."/>
        </authorList>
    </citation>
    <scope>NUCLEOTIDE SEQUENCE [LARGE SCALE GENOMIC DNA]</scope>
    <source>
        <strain evidence="2 3">T58</strain>
    </source>
</reference>
<dbReference type="SUPFAM" id="SSF52833">
    <property type="entry name" value="Thioredoxin-like"/>
    <property type="match status" value="1"/>
</dbReference>
<dbReference type="PROSITE" id="PS51352">
    <property type="entry name" value="THIOREDOXIN_2"/>
    <property type="match status" value="1"/>
</dbReference>
<protein>
    <submittedName>
        <fullName evidence="2">TlpA family protein disulfide reductase</fullName>
    </submittedName>
</protein>
<organism evidence="2 3">
    <name type="scientific">Hyunsoonleella flava</name>
    <dbReference type="NCBI Taxonomy" id="2527939"/>
    <lineage>
        <taxon>Bacteria</taxon>
        <taxon>Pseudomonadati</taxon>
        <taxon>Bacteroidota</taxon>
        <taxon>Flavobacteriia</taxon>
        <taxon>Flavobacteriales</taxon>
        <taxon>Flavobacteriaceae</taxon>
    </lineage>
</organism>
<evidence type="ECO:0000313" key="2">
    <source>
        <dbReference type="EMBL" id="TBN00911.1"/>
    </source>
</evidence>
<feature type="domain" description="Thioredoxin" evidence="1">
    <location>
        <begin position="254"/>
        <end position="390"/>
    </location>
</feature>
<comment type="caution">
    <text evidence="2">The sequence shown here is derived from an EMBL/GenBank/DDBJ whole genome shotgun (WGS) entry which is preliminary data.</text>
</comment>
<keyword evidence="3" id="KW-1185">Reference proteome</keyword>
<dbReference type="AlphaFoldDB" id="A0A4Q9FC82"/>
<gene>
    <name evidence="2" type="ORF">EYD45_13890</name>
</gene>
<dbReference type="GO" id="GO:0016491">
    <property type="term" value="F:oxidoreductase activity"/>
    <property type="evidence" value="ECO:0007669"/>
    <property type="project" value="InterPro"/>
</dbReference>
<accession>A0A4Q9FC82</accession>
<name>A0A4Q9FC82_9FLAO</name>
<dbReference type="RefSeq" id="WP_130965163.1">
    <property type="nucleotide sequence ID" value="NZ_SIRT01000013.1"/>
</dbReference>
<dbReference type="OrthoDB" id="9815205at2"/>
<dbReference type="Proteomes" id="UP000291142">
    <property type="component" value="Unassembled WGS sequence"/>
</dbReference>
<sequence length="390" mass="45161">MTKIYLLILTFISFLNIENDKEILNKTIVKLNSLKTIEYELVTHDYVKDYNINKIDSAYCYFDFTSKDKIIGAKYQIISKLGEQVFNGKQKFTSIPKKELVLYSENATKSEIISSKFLSPSIFEIRKILPELVIDSSAFITKIKDSTINNIECYQFKILMTQKSIGMGGELKKFDTNKIDSLNYHLFISKKTYLPIQFGTILHNNGGYQMSTFNNLKEVTTKNISVWDYNNMPKEYMKISYSDYFMGMRTKNKDKIGLNASDWKLPMVQGDSIKLSELKNNLVLLEFWFPYCKGCIQAVPELNEIQDKYKTKGLLTFGIEFTKKSENILIDYIEKQKIKFPTLYMGNDVAKEYGIYAAPTFVLIDKNGKIIYNSASLNKEQLIKKIENNL</sequence>
<evidence type="ECO:0000259" key="1">
    <source>
        <dbReference type="PROSITE" id="PS51352"/>
    </source>
</evidence>
<dbReference type="EMBL" id="SIRT01000013">
    <property type="protein sequence ID" value="TBN00911.1"/>
    <property type="molecule type" value="Genomic_DNA"/>
</dbReference>
<dbReference type="InterPro" id="IPR013766">
    <property type="entry name" value="Thioredoxin_domain"/>
</dbReference>
<proteinExistence type="predicted"/>
<dbReference type="CDD" id="cd02966">
    <property type="entry name" value="TlpA_like_family"/>
    <property type="match status" value="1"/>
</dbReference>
<dbReference type="InterPro" id="IPR050553">
    <property type="entry name" value="Thioredoxin_ResA/DsbE_sf"/>
</dbReference>
<dbReference type="PANTHER" id="PTHR42852:SF13">
    <property type="entry name" value="PROTEIN DIPZ"/>
    <property type="match status" value="1"/>
</dbReference>